<sequence>MEALSAANTGFSIDFFKHVCKTQSYGNVLFSPWSISLVMANVYLGARGCTAEQIAEVFHFSKAEKTEIAHRTRHPRVYSKMEELLYNPCIALLKPPFETASNIHARFQALSQEIYQPTKHFILRSVNQLYGDTSVPFRKEFLQSVKKYYNAAPQTVNFQEAAEEIRNEINSWVKHQTEGKVQNLLDEGSIDSLTKLVLVNALYFRGNWSKTFKKNDTTEQPFRLNKTTSKPVKMMFQHDKFNWNYINDVQTHILELQYVNNELSMFILLPEDINDGSTGLEMLEKELTYENLSKWTSPEEMEEVEANVYLPRIQLEGHYGLKSTLSGMGLTDAFSANHADFTGMSEKRMLALSEGFHKCFVDITEEGTEAAASSAVDISARSDQGALLFAADHPFLFFIRHNKTKSILFWGRFCSP</sequence>
<dbReference type="Proteomes" id="UP000694545">
    <property type="component" value="Unplaced"/>
</dbReference>
<gene>
    <name evidence="5" type="primary">LOC123020608</name>
</gene>
<proteinExistence type="inferred from homology"/>
<organism evidence="5 6">
    <name type="scientific">Varanus komodoensis</name>
    <name type="common">Komodo dragon</name>
    <dbReference type="NCBI Taxonomy" id="61221"/>
    <lineage>
        <taxon>Eukaryota</taxon>
        <taxon>Metazoa</taxon>
        <taxon>Chordata</taxon>
        <taxon>Craniata</taxon>
        <taxon>Vertebrata</taxon>
        <taxon>Euteleostomi</taxon>
        <taxon>Lepidosauria</taxon>
        <taxon>Squamata</taxon>
        <taxon>Bifurcata</taxon>
        <taxon>Unidentata</taxon>
        <taxon>Episquamata</taxon>
        <taxon>Toxicofera</taxon>
        <taxon>Anguimorpha</taxon>
        <taxon>Paleoanguimorpha</taxon>
        <taxon>Varanoidea</taxon>
        <taxon>Varanidae</taxon>
        <taxon>Varanus</taxon>
    </lineage>
</organism>
<reference evidence="5" key="2">
    <citation type="submission" date="2025-09" db="UniProtKB">
        <authorList>
            <consortium name="Ensembl"/>
        </authorList>
    </citation>
    <scope>IDENTIFICATION</scope>
</reference>
<dbReference type="PANTHER" id="PTHR11461">
    <property type="entry name" value="SERINE PROTEASE INHIBITOR, SERPIN"/>
    <property type="match status" value="1"/>
</dbReference>
<comment type="similarity">
    <text evidence="2">Belongs to the serpin family. Ov-serpin subfamily.</text>
</comment>
<keyword evidence="6" id="KW-1185">Reference proteome</keyword>
<dbReference type="GO" id="GO:0004867">
    <property type="term" value="F:serine-type endopeptidase inhibitor activity"/>
    <property type="evidence" value="ECO:0007669"/>
    <property type="project" value="InterPro"/>
</dbReference>
<dbReference type="AlphaFoldDB" id="A0A8D2JE37"/>
<dbReference type="CDD" id="cd19956">
    <property type="entry name" value="serpinB"/>
    <property type="match status" value="1"/>
</dbReference>
<keyword evidence="3" id="KW-0963">Cytoplasm</keyword>
<dbReference type="FunFam" id="2.30.39.10:FF:000014">
    <property type="entry name" value="Serpin family B member 9"/>
    <property type="match status" value="1"/>
</dbReference>
<dbReference type="InterPro" id="IPR000215">
    <property type="entry name" value="Serpin_fam"/>
</dbReference>
<evidence type="ECO:0000256" key="1">
    <source>
        <dbReference type="ARBA" id="ARBA00004496"/>
    </source>
</evidence>
<dbReference type="SMART" id="SM00093">
    <property type="entry name" value="SERPIN"/>
    <property type="match status" value="1"/>
</dbReference>
<feature type="domain" description="Serpin" evidence="4">
    <location>
        <begin position="13"/>
        <end position="416"/>
    </location>
</feature>
<evidence type="ECO:0000313" key="5">
    <source>
        <dbReference type="Ensembl" id="ENSVKKP00000013256.1"/>
    </source>
</evidence>
<dbReference type="RefSeq" id="XP_044280462.1">
    <property type="nucleotide sequence ID" value="XM_044424527.1"/>
</dbReference>
<dbReference type="GeneID" id="123020608"/>
<dbReference type="PROSITE" id="PS00284">
    <property type="entry name" value="SERPIN"/>
    <property type="match status" value="1"/>
</dbReference>
<dbReference type="InterPro" id="IPR023796">
    <property type="entry name" value="Serpin_dom"/>
</dbReference>
<evidence type="ECO:0000259" key="4">
    <source>
        <dbReference type="SMART" id="SM00093"/>
    </source>
</evidence>
<evidence type="ECO:0000256" key="2">
    <source>
        <dbReference type="ARBA" id="ARBA00006426"/>
    </source>
</evidence>
<dbReference type="GO" id="GO:0005615">
    <property type="term" value="C:extracellular space"/>
    <property type="evidence" value="ECO:0007669"/>
    <property type="project" value="InterPro"/>
</dbReference>
<dbReference type="Gene3D" id="3.30.497.10">
    <property type="entry name" value="Antithrombin, subunit I, domain 2"/>
    <property type="match status" value="1"/>
</dbReference>
<dbReference type="InterPro" id="IPR042185">
    <property type="entry name" value="Serpin_sf_2"/>
</dbReference>
<reference evidence="5" key="1">
    <citation type="submission" date="2025-08" db="UniProtKB">
        <authorList>
            <consortium name="Ensembl"/>
        </authorList>
    </citation>
    <scope>IDENTIFICATION</scope>
</reference>
<dbReference type="Pfam" id="PF00079">
    <property type="entry name" value="Serpin"/>
    <property type="match status" value="1"/>
</dbReference>
<dbReference type="SUPFAM" id="SSF56574">
    <property type="entry name" value="Serpins"/>
    <property type="match status" value="1"/>
</dbReference>
<dbReference type="InterPro" id="IPR036186">
    <property type="entry name" value="Serpin_sf"/>
</dbReference>
<accession>A0A8D2JE37</accession>
<name>A0A8D2JE37_VARKO</name>
<protein>
    <recommendedName>
        <fullName evidence="4">Serpin domain-containing protein</fullName>
    </recommendedName>
</protein>
<evidence type="ECO:0000256" key="3">
    <source>
        <dbReference type="ARBA" id="ARBA00022490"/>
    </source>
</evidence>
<dbReference type="KEGG" id="vko:123020608"/>
<dbReference type="OrthoDB" id="671595at2759"/>
<dbReference type="OMA" id="FWGRFCS"/>
<evidence type="ECO:0000313" key="6">
    <source>
        <dbReference type="Proteomes" id="UP000694545"/>
    </source>
</evidence>
<dbReference type="RefSeq" id="XP_044280465.1">
    <property type="nucleotide sequence ID" value="XM_044424530.1"/>
</dbReference>
<dbReference type="GO" id="GO:0005737">
    <property type="term" value="C:cytoplasm"/>
    <property type="evidence" value="ECO:0007669"/>
    <property type="project" value="UniProtKB-SubCell"/>
</dbReference>
<dbReference type="PANTHER" id="PTHR11461:SF61">
    <property type="entry name" value="PLASMINOGEN ACTIVATOR INHIBITOR 2"/>
    <property type="match status" value="1"/>
</dbReference>
<dbReference type="InterPro" id="IPR042178">
    <property type="entry name" value="Serpin_sf_1"/>
</dbReference>
<dbReference type="Ensembl" id="ENSVKKT00000013574.1">
    <property type="protein sequence ID" value="ENSVKKP00000013256.1"/>
    <property type="gene ID" value="ENSVKKG00000009163.1"/>
</dbReference>
<comment type="subcellular location">
    <subcellularLocation>
        <location evidence="1">Cytoplasm</location>
    </subcellularLocation>
</comment>
<dbReference type="FunFam" id="2.10.310.10:FF:000001">
    <property type="entry name" value="Serpin family A member 1"/>
    <property type="match status" value="1"/>
</dbReference>
<dbReference type="InterPro" id="IPR023795">
    <property type="entry name" value="Serpin_CS"/>
</dbReference>
<dbReference type="Gene3D" id="2.30.39.10">
    <property type="entry name" value="Alpha-1-antitrypsin, domain 1"/>
    <property type="match status" value="1"/>
</dbReference>